<dbReference type="SUPFAM" id="SSF90250">
    <property type="entry name" value="Troponin coil-coiled subunits"/>
    <property type="match status" value="1"/>
</dbReference>
<dbReference type="RefSeq" id="XP_026084888.1">
    <property type="nucleotide sequence ID" value="XM_026229103.1"/>
</dbReference>
<dbReference type="Pfam" id="PF00992">
    <property type="entry name" value="Troponin"/>
    <property type="match status" value="1"/>
</dbReference>
<evidence type="ECO:0000256" key="4">
    <source>
        <dbReference type="ARBA" id="ARBA00023203"/>
    </source>
</evidence>
<dbReference type="GO" id="GO:0005861">
    <property type="term" value="C:troponin complex"/>
    <property type="evidence" value="ECO:0007669"/>
    <property type="project" value="InterPro"/>
</dbReference>
<evidence type="ECO:0000313" key="5">
    <source>
        <dbReference type="Proteomes" id="UP000515129"/>
    </source>
</evidence>
<comment type="function">
    <text evidence="1">Troponin I is the inhibitory subunit of troponin, the thin filament regulatory complex which confers calcium-sensitivity to striated muscle actomyosin ATPase activity.</text>
</comment>
<evidence type="ECO:0000256" key="2">
    <source>
        <dbReference type="ARBA" id="ARBA00009930"/>
    </source>
</evidence>
<dbReference type="PANTHER" id="PTHR13738:SF12">
    <property type="entry name" value="TROPONIN 1-RELATED"/>
    <property type="match status" value="1"/>
</dbReference>
<dbReference type="GO" id="GO:0003779">
    <property type="term" value="F:actin binding"/>
    <property type="evidence" value="ECO:0007669"/>
    <property type="project" value="UniProtKB-KW"/>
</dbReference>
<evidence type="ECO:0000256" key="1">
    <source>
        <dbReference type="ARBA" id="ARBA00001988"/>
    </source>
</evidence>
<comment type="similarity">
    <text evidence="2">Belongs to the troponin I family.</text>
</comment>
<dbReference type="Gene3D" id="1.20.5.350">
    <property type="match status" value="1"/>
</dbReference>
<dbReference type="GO" id="GO:0060048">
    <property type="term" value="P:cardiac muscle contraction"/>
    <property type="evidence" value="ECO:0007669"/>
    <property type="project" value="TreeGrafter"/>
</dbReference>
<keyword evidence="5" id="KW-1185">Reference proteome</keyword>
<name>A0A6P6LJW9_CARAU</name>
<evidence type="ECO:0000256" key="3">
    <source>
        <dbReference type="ARBA" id="ARBA00023179"/>
    </source>
</evidence>
<sequence length="209" mass="24564">MSEGPKKAKSKFSATRRLLLKSKLLKKAESLLVKEKEQKEVERENTLRERAPPLKLSGLSVQELQELCRDLHHKIDIVDEARYDLNIKVARNEAEILSLTQKIYELKGKMKRPNLRRVKKSADAMLGSLTDTRTMKADFKANLKTVKKEEEKHFLSIRRKRSQTGGKTWRRCQAWRAGRSFSMPDSRQQREKRLQMIKGHWYTKLMLFV</sequence>
<dbReference type="AlphaFoldDB" id="A0A6P6LJW9"/>
<dbReference type="InterPro" id="IPR001978">
    <property type="entry name" value="Troponin"/>
</dbReference>
<dbReference type="OrthoDB" id="371899at2759"/>
<organism evidence="5 6">
    <name type="scientific">Carassius auratus</name>
    <name type="common">Goldfish</name>
    <dbReference type="NCBI Taxonomy" id="7957"/>
    <lineage>
        <taxon>Eukaryota</taxon>
        <taxon>Metazoa</taxon>
        <taxon>Chordata</taxon>
        <taxon>Craniata</taxon>
        <taxon>Vertebrata</taxon>
        <taxon>Euteleostomi</taxon>
        <taxon>Actinopterygii</taxon>
        <taxon>Neopterygii</taxon>
        <taxon>Teleostei</taxon>
        <taxon>Ostariophysi</taxon>
        <taxon>Cypriniformes</taxon>
        <taxon>Cyprinidae</taxon>
        <taxon>Cyprininae</taxon>
        <taxon>Carassius</taxon>
    </lineage>
</organism>
<dbReference type="GeneID" id="113060198"/>
<protein>
    <submittedName>
        <fullName evidence="6">Troponin I, slow skeletal muscle-like isoform X2</fullName>
    </submittedName>
</protein>
<dbReference type="Proteomes" id="UP000515129">
    <property type="component" value="Chromosome 4"/>
</dbReference>
<keyword evidence="3" id="KW-0514">Muscle protein</keyword>
<proteinExistence type="inferred from homology"/>
<gene>
    <name evidence="6" type="primary">LOC113060198</name>
</gene>
<dbReference type="FunFam" id="1.20.5.350:FF:000008">
    <property type="entry name" value="Troponin I4b, tandem duplicate 2"/>
    <property type="match status" value="1"/>
</dbReference>
<keyword evidence="4" id="KW-0009">Actin-binding</keyword>
<reference evidence="6" key="1">
    <citation type="submission" date="2025-08" db="UniProtKB">
        <authorList>
            <consortium name="RefSeq"/>
        </authorList>
    </citation>
    <scope>IDENTIFICATION</scope>
    <source>
        <strain evidence="6">Wakin</strain>
        <tissue evidence="6">Muscle</tissue>
    </source>
</reference>
<dbReference type="PANTHER" id="PTHR13738">
    <property type="entry name" value="TROPONIN I"/>
    <property type="match status" value="1"/>
</dbReference>
<dbReference type="InterPro" id="IPR038077">
    <property type="entry name" value="Troponin_sf"/>
</dbReference>
<dbReference type="GO" id="GO:0003009">
    <property type="term" value="P:skeletal muscle contraction"/>
    <property type="evidence" value="ECO:0007669"/>
    <property type="project" value="TreeGrafter"/>
</dbReference>
<evidence type="ECO:0000313" key="6">
    <source>
        <dbReference type="RefSeq" id="XP_026084888.1"/>
    </source>
</evidence>
<accession>A0A6P6LJW9</accession>
<dbReference type="InterPro" id="IPR050875">
    <property type="entry name" value="Troponin_I"/>
</dbReference>